<reference evidence="2 3" key="1">
    <citation type="submission" date="2021-06" db="EMBL/GenBank/DDBJ databases">
        <authorList>
            <person name="Palmer J.M."/>
        </authorList>
    </citation>
    <scope>NUCLEOTIDE SEQUENCE [LARGE SCALE GENOMIC DNA]</scope>
    <source>
        <strain evidence="2 3">GA_2019</strain>
        <tissue evidence="2">Muscle</tissue>
    </source>
</reference>
<comment type="caution">
    <text evidence="2">The sequence shown here is derived from an EMBL/GenBank/DDBJ whole genome shotgun (WGS) entry which is preliminary data.</text>
</comment>
<dbReference type="EMBL" id="JAHRIO010077804">
    <property type="protein sequence ID" value="MEQ2183568.1"/>
    <property type="molecule type" value="Genomic_DNA"/>
</dbReference>
<evidence type="ECO:0000313" key="2">
    <source>
        <dbReference type="EMBL" id="MEQ2183568.1"/>
    </source>
</evidence>
<keyword evidence="3" id="KW-1185">Reference proteome</keyword>
<feature type="compositionally biased region" description="Low complexity" evidence="1">
    <location>
        <begin position="104"/>
        <end position="118"/>
    </location>
</feature>
<sequence length="136" mass="14545">MPGNQDDSKDKNKSSVSVPVLTNFGPNTDANIHKITPPPYNPAVKSDTSVNSSLVSHSLYPDLQTLTTLAAVVDHNLDSYVYRPRNEQQPDSSSSAAATFRPPAAESATSAALQQQQSLKVEDSSNSTAAQLLRSF</sequence>
<evidence type="ECO:0000313" key="3">
    <source>
        <dbReference type="Proteomes" id="UP001476798"/>
    </source>
</evidence>
<feature type="region of interest" description="Disordered" evidence="1">
    <location>
        <begin position="1"/>
        <end position="52"/>
    </location>
</feature>
<name>A0ABV0PJD9_9TELE</name>
<organism evidence="2 3">
    <name type="scientific">Goodea atripinnis</name>
    <dbReference type="NCBI Taxonomy" id="208336"/>
    <lineage>
        <taxon>Eukaryota</taxon>
        <taxon>Metazoa</taxon>
        <taxon>Chordata</taxon>
        <taxon>Craniata</taxon>
        <taxon>Vertebrata</taxon>
        <taxon>Euteleostomi</taxon>
        <taxon>Actinopterygii</taxon>
        <taxon>Neopterygii</taxon>
        <taxon>Teleostei</taxon>
        <taxon>Neoteleostei</taxon>
        <taxon>Acanthomorphata</taxon>
        <taxon>Ovalentaria</taxon>
        <taxon>Atherinomorphae</taxon>
        <taxon>Cyprinodontiformes</taxon>
        <taxon>Goodeidae</taxon>
        <taxon>Goodea</taxon>
    </lineage>
</organism>
<feature type="region of interest" description="Disordered" evidence="1">
    <location>
        <begin position="82"/>
        <end position="136"/>
    </location>
</feature>
<feature type="compositionally biased region" description="Basic and acidic residues" evidence="1">
    <location>
        <begin position="1"/>
        <end position="13"/>
    </location>
</feature>
<gene>
    <name evidence="2" type="ORF">GOODEAATRI_034017</name>
</gene>
<protein>
    <submittedName>
        <fullName evidence="2">Uncharacterized protein</fullName>
    </submittedName>
</protein>
<feature type="compositionally biased region" description="Polar residues" evidence="1">
    <location>
        <begin position="87"/>
        <end position="97"/>
    </location>
</feature>
<accession>A0ABV0PJD9</accession>
<dbReference type="Proteomes" id="UP001476798">
    <property type="component" value="Unassembled WGS sequence"/>
</dbReference>
<evidence type="ECO:0000256" key="1">
    <source>
        <dbReference type="SAM" id="MobiDB-lite"/>
    </source>
</evidence>
<proteinExistence type="predicted"/>